<accession>A0A420XPB6</accession>
<dbReference type="PANTHER" id="PTHR34547:SF1">
    <property type="entry name" value="YACP-LIKE NYN DOMAIN PROTEIN"/>
    <property type="match status" value="1"/>
</dbReference>
<sequence length="440" mass="46453">MTEPSAPGSVPALPEQVRARLVALADETLGTLAPGEVPAPLRPFLRFTPARRLRHAAPALAAALELDEGFRERVADRVRDALPGVADALAAGSVPPAAEPADLAAAAYLLRTPGWEEVVGGVAREGREQQAGAELAEARAAAERLHAQLAVLRTQQRTDIDRVRTELHAAKAEVAELRHRLHGAREESRTAAGRSRRAVEEAEQRAADAEARAARAETEARRLRDRLAAVEGERDGARRQVREGRTAADARLRLLLDVVADAATGLRRELALPASDVRPADSVEALAPGQALQGVGPRALASDDPAVLDELLSLPRVHLVVDGYNVTKSGYGGLALQAQRERLVTGLGGLVARTGAEVTCCFDGAAVDAPVVVAKPRGVRVLFSLPGETADELIRRLVANEPAGRPVVVVSSDKEVAAGVVRSGARPVAAMALVRRLERG</sequence>
<name>A0A420XPB6_9ACTN</name>
<dbReference type="AlphaFoldDB" id="A0A420XPB6"/>
<feature type="compositionally biased region" description="Basic and acidic residues" evidence="1">
    <location>
        <begin position="197"/>
        <end position="218"/>
    </location>
</feature>
<gene>
    <name evidence="2" type="ORF">CLV35_2550</name>
</gene>
<dbReference type="PANTHER" id="PTHR34547">
    <property type="entry name" value="YACP-LIKE NYN DOMAIN PROTEIN"/>
    <property type="match status" value="1"/>
</dbReference>
<evidence type="ECO:0000313" key="3">
    <source>
        <dbReference type="Proteomes" id="UP000281955"/>
    </source>
</evidence>
<organism evidence="2 3">
    <name type="scientific">Motilibacter peucedani</name>
    <dbReference type="NCBI Taxonomy" id="598650"/>
    <lineage>
        <taxon>Bacteria</taxon>
        <taxon>Bacillati</taxon>
        <taxon>Actinomycetota</taxon>
        <taxon>Actinomycetes</taxon>
        <taxon>Motilibacterales</taxon>
        <taxon>Motilibacteraceae</taxon>
        <taxon>Motilibacter</taxon>
    </lineage>
</organism>
<proteinExistence type="predicted"/>
<comment type="caution">
    <text evidence="2">The sequence shown here is derived from an EMBL/GenBank/DDBJ whole genome shotgun (WGS) entry which is preliminary data.</text>
</comment>
<dbReference type="OrthoDB" id="5145920at2"/>
<evidence type="ECO:0000313" key="2">
    <source>
        <dbReference type="EMBL" id="RKS74051.1"/>
    </source>
</evidence>
<protein>
    <submittedName>
        <fullName evidence="2">Putative RNA-binding protein with PIN domain</fullName>
    </submittedName>
</protein>
<dbReference type="RefSeq" id="WP_121193819.1">
    <property type="nucleotide sequence ID" value="NZ_RBWV01000012.1"/>
</dbReference>
<keyword evidence="3" id="KW-1185">Reference proteome</keyword>
<dbReference type="InParanoid" id="A0A420XPB6"/>
<dbReference type="Pfam" id="PF05991">
    <property type="entry name" value="NYN_YacP"/>
    <property type="match status" value="1"/>
</dbReference>
<feature type="region of interest" description="Disordered" evidence="1">
    <location>
        <begin position="182"/>
        <end position="218"/>
    </location>
</feature>
<dbReference type="InterPro" id="IPR010298">
    <property type="entry name" value="YacP-like"/>
</dbReference>
<dbReference type="EMBL" id="RBWV01000012">
    <property type="protein sequence ID" value="RKS74051.1"/>
    <property type="molecule type" value="Genomic_DNA"/>
</dbReference>
<dbReference type="Proteomes" id="UP000281955">
    <property type="component" value="Unassembled WGS sequence"/>
</dbReference>
<reference evidence="2 3" key="1">
    <citation type="submission" date="2018-10" db="EMBL/GenBank/DDBJ databases">
        <title>Genomic Encyclopedia of Archaeal and Bacterial Type Strains, Phase II (KMG-II): from individual species to whole genera.</title>
        <authorList>
            <person name="Goeker M."/>
        </authorList>
    </citation>
    <scope>NUCLEOTIDE SEQUENCE [LARGE SCALE GENOMIC DNA]</scope>
    <source>
        <strain evidence="2 3">RP-AC37</strain>
    </source>
</reference>
<evidence type="ECO:0000256" key="1">
    <source>
        <dbReference type="SAM" id="MobiDB-lite"/>
    </source>
</evidence>